<dbReference type="InterPro" id="IPR011051">
    <property type="entry name" value="RmlC_Cupin_sf"/>
</dbReference>
<dbReference type="EMBL" id="CVRB01000005">
    <property type="protein sequence ID" value="CRK84648.1"/>
    <property type="molecule type" value="Genomic_DNA"/>
</dbReference>
<reference evidence="3" key="1">
    <citation type="submission" date="2015-05" db="EMBL/GenBank/DDBJ databases">
        <authorList>
            <person name="Urmite Genomes"/>
        </authorList>
    </citation>
    <scope>NUCLEOTIDE SEQUENCE [LARGE SCALE GENOMIC DNA]</scope>
    <source>
        <strain evidence="3">LF1</strain>
    </source>
</reference>
<proteinExistence type="predicted"/>
<dbReference type="OrthoDB" id="4227163at2"/>
<dbReference type="SUPFAM" id="SSF51182">
    <property type="entry name" value="RmlC-like cupins"/>
    <property type="match status" value="1"/>
</dbReference>
<name>A0A0U1P3D1_9BACI</name>
<dbReference type="InterPro" id="IPR014710">
    <property type="entry name" value="RmlC-like_jellyroll"/>
</dbReference>
<dbReference type="AlphaFoldDB" id="A0A0U1P3D1"/>
<protein>
    <submittedName>
        <fullName evidence="2">Cupin</fullName>
    </submittedName>
</protein>
<keyword evidence="3" id="KW-1185">Reference proteome</keyword>
<evidence type="ECO:0000259" key="1">
    <source>
        <dbReference type="Pfam" id="PF07883"/>
    </source>
</evidence>
<sequence length="181" mass="20282">MRQHQPNPGVLVHPDGSTVTCLEWNTDDQGEYLLVEHNISRNGAINGPHWHPSLTETFTIIQGTMRFRVDGKNIWAGPSERLTVTPGQVHQFWNESDGQMIMRHEIRPPGNHWQMFMLIHKLETEGKLNKKGIPSNPLWLGLAWKSMDGYIAGLPVTVQKVVMGGLARIANALGYTVNGKS</sequence>
<feature type="domain" description="Cupin type-2" evidence="1">
    <location>
        <begin position="43"/>
        <end position="101"/>
    </location>
</feature>
<organism evidence="2 3">
    <name type="scientific">Neobacillus massiliamazoniensis</name>
    <dbReference type="NCBI Taxonomy" id="1499688"/>
    <lineage>
        <taxon>Bacteria</taxon>
        <taxon>Bacillati</taxon>
        <taxon>Bacillota</taxon>
        <taxon>Bacilli</taxon>
        <taxon>Bacillales</taxon>
        <taxon>Bacillaceae</taxon>
        <taxon>Neobacillus</taxon>
    </lineage>
</organism>
<dbReference type="Proteomes" id="UP000199087">
    <property type="component" value="Unassembled WGS sequence"/>
</dbReference>
<dbReference type="InterPro" id="IPR013096">
    <property type="entry name" value="Cupin_2"/>
</dbReference>
<accession>A0A0U1P3D1</accession>
<dbReference type="Gene3D" id="2.60.120.10">
    <property type="entry name" value="Jelly Rolls"/>
    <property type="match status" value="1"/>
</dbReference>
<evidence type="ECO:0000313" key="2">
    <source>
        <dbReference type="EMBL" id="CRK84648.1"/>
    </source>
</evidence>
<dbReference type="InterPro" id="IPR053146">
    <property type="entry name" value="QDO-like"/>
</dbReference>
<evidence type="ECO:0000313" key="3">
    <source>
        <dbReference type="Proteomes" id="UP000199087"/>
    </source>
</evidence>
<dbReference type="PANTHER" id="PTHR36440">
    <property type="entry name" value="PUTATIVE (AFU_ORTHOLOGUE AFUA_8G07350)-RELATED"/>
    <property type="match status" value="1"/>
</dbReference>
<dbReference type="Pfam" id="PF07883">
    <property type="entry name" value="Cupin_2"/>
    <property type="match status" value="1"/>
</dbReference>
<gene>
    <name evidence="2" type="ORF">BN000_04693</name>
</gene>
<dbReference type="STRING" id="1499688.BN000_04693"/>
<dbReference type="PANTHER" id="PTHR36440:SF1">
    <property type="entry name" value="PUTATIVE (AFU_ORTHOLOGUE AFUA_8G07350)-RELATED"/>
    <property type="match status" value="1"/>
</dbReference>